<dbReference type="InterPro" id="IPR029063">
    <property type="entry name" value="SAM-dependent_MTases_sf"/>
</dbReference>
<sequence length="254" mass="27075">MTTTQNRLIDRQFGPMAAAYVESRVHAAGADLDLIAARAAEVRPSVALDLGTGGGHVAYALAPHAGEVLACDLSAGMLATVARTAAEKGLANIRTVEADVRALGLDAATADFVASRYSAHHWTDLAAGLREARRVAKAGAPAIFADVVTSGVALYDTHLQAVELLRDPSHVRNRSIAEWTALLRDAGFETLAVRRDRLRLDFATWIARMGTPEAHVTAIRSLQEGASAEVRRHFAIEPDGSFLLETAVFETVAD</sequence>
<evidence type="ECO:0000256" key="2">
    <source>
        <dbReference type="ARBA" id="ARBA00022603"/>
    </source>
</evidence>
<dbReference type="Pfam" id="PF08241">
    <property type="entry name" value="Methyltransf_11"/>
    <property type="match status" value="1"/>
</dbReference>
<dbReference type="AlphaFoldDB" id="A0A1E3GXQ2"/>
<dbReference type="EMBL" id="MCRJ01000142">
    <property type="protein sequence ID" value="ODN68705.1"/>
    <property type="molecule type" value="Genomic_DNA"/>
</dbReference>
<dbReference type="Gene3D" id="3.40.50.150">
    <property type="entry name" value="Vaccinia Virus protein VP39"/>
    <property type="match status" value="1"/>
</dbReference>
<evidence type="ECO:0000259" key="4">
    <source>
        <dbReference type="Pfam" id="PF08241"/>
    </source>
</evidence>
<name>A0A1E3GXQ2_9HYPH</name>
<evidence type="ECO:0000313" key="5">
    <source>
        <dbReference type="EMBL" id="ODN68705.1"/>
    </source>
</evidence>
<comment type="similarity">
    <text evidence="1">Belongs to the methyltransferase superfamily.</text>
</comment>
<gene>
    <name evidence="5" type="primary">ycgJ_3</name>
    <name evidence="5" type="ORF">A6302_03988</name>
</gene>
<dbReference type="EC" id="2.1.1.-" evidence="5"/>
<keyword evidence="6" id="KW-1185">Reference proteome</keyword>
<keyword evidence="2 5" id="KW-0489">Methyltransferase</keyword>
<dbReference type="SUPFAM" id="SSF53335">
    <property type="entry name" value="S-adenosyl-L-methionine-dependent methyltransferases"/>
    <property type="match status" value="1"/>
</dbReference>
<protein>
    <submittedName>
        <fullName evidence="5">Putative methyltransferase YcgJ</fullName>
        <ecNumber evidence="5">2.1.1.-</ecNumber>
    </submittedName>
</protein>
<proteinExistence type="inferred from homology"/>
<dbReference type="InterPro" id="IPR013216">
    <property type="entry name" value="Methyltransf_11"/>
</dbReference>
<dbReference type="PATRIC" id="fig|1439726.3.peg.4211"/>
<evidence type="ECO:0000256" key="1">
    <source>
        <dbReference type="ARBA" id="ARBA00008361"/>
    </source>
</evidence>
<evidence type="ECO:0000313" key="6">
    <source>
        <dbReference type="Proteomes" id="UP000094622"/>
    </source>
</evidence>
<dbReference type="PANTHER" id="PTHR44942:SF4">
    <property type="entry name" value="METHYLTRANSFERASE TYPE 11 DOMAIN-CONTAINING PROTEIN"/>
    <property type="match status" value="1"/>
</dbReference>
<dbReference type="InterPro" id="IPR051052">
    <property type="entry name" value="Diverse_substrate_MTase"/>
</dbReference>
<dbReference type="PANTHER" id="PTHR44942">
    <property type="entry name" value="METHYLTRANSF_11 DOMAIN-CONTAINING PROTEIN"/>
    <property type="match status" value="1"/>
</dbReference>
<dbReference type="GO" id="GO:0032259">
    <property type="term" value="P:methylation"/>
    <property type="evidence" value="ECO:0007669"/>
    <property type="project" value="UniProtKB-KW"/>
</dbReference>
<accession>A0A1E3GXQ2</accession>
<organism evidence="5 6">
    <name type="scientific">Methylobrevis pamukkalensis</name>
    <dbReference type="NCBI Taxonomy" id="1439726"/>
    <lineage>
        <taxon>Bacteria</taxon>
        <taxon>Pseudomonadati</taxon>
        <taxon>Pseudomonadota</taxon>
        <taxon>Alphaproteobacteria</taxon>
        <taxon>Hyphomicrobiales</taxon>
        <taxon>Pleomorphomonadaceae</taxon>
        <taxon>Methylobrevis</taxon>
    </lineage>
</organism>
<reference evidence="5 6" key="1">
    <citation type="submission" date="2016-07" db="EMBL/GenBank/DDBJ databases">
        <title>Draft Genome Sequence of Methylobrevis pamukkalensis PK2.</title>
        <authorList>
            <person name="Vasilenko O.V."/>
            <person name="Doronina N.V."/>
            <person name="Shmareva M.N."/>
            <person name="Tarlachkov S.V."/>
            <person name="Mustakhimov I."/>
            <person name="Trotsenko Y.A."/>
        </authorList>
    </citation>
    <scope>NUCLEOTIDE SEQUENCE [LARGE SCALE GENOMIC DNA]</scope>
    <source>
        <strain evidence="5 6">PK2</strain>
    </source>
</reference>
<evidence type="ECO:0000256" key="3">
    <source>
        <dbReference type="ARBA" id="ARBA00022679"/>
    </source>
</evidence>
<feature type="domain" description="Methyltransferase type 11" evidence="4">
    <location>
        <begin position="48"/>
        <end position="141"/>
    </location>
</feature>
<dbReference type="CDD" id="cd02440">
    <property type="entry name" value="AdoMet_MTases"/>
    <property type="match status" value="1"/>
</dbReference>
<dbReference type="RefSeq" id="WP_069308191.1">
    <property type="nucleotide sequence ID" value="NZ_MCRJ01000142.1"/>
</dbReference>
<comment type="caution">
    <text evidence="5">The sequence shown here is derived from an EMBL/GenBank/DDBJ whole genome shotgun (WGS) entry which is preliminary data.</text>
</comment>
<dbReference type="GO" id="GO:0008757">
    <property type="term" value="F:S-adenosylmethionine-dependent methyltransferase activity"/>
    <property type="evidence" value="ECO:0007669"/>
    <property type="project" value="InterPro"/>
</dbReference>
<dbReference type="OrthoDB" id="9787738at2"/>
<keyword evidence="3 5" id="KW-0808">Transferase</keyword>
<dbReference type="Proteomes" id="UP000094622">
    <property type="component" value="Unassembled WGS sequence"/>
</dbReference>